<dbReference type="OrthoDB" id="3026777at2759"/>
<sequence length="519" mass="56869">MEGLRSCPHKVGSATLWFGRQVRQYVTVEPVMLFYMLGSFLQYSAVIQLLYLKLCVIKFNDTSACQSLSSHPDMEKYTQDAGSNWLIILNAFLTVASIASTLFYGAWSDRVGRRVTIILPAVGSIINGIVLILCARFMLSSPWYVVVGTALMGLFGSFPTLTTAVFSYMGDVTNSDNRTMRFSILEAMTFSGSFIGLITAGVVIDNAGYIAAFAYYIACNVVVVLYTIFWLRESVPSSSPSNAATDSDIKVLVDDIDSQVETDLGTPDAAPKGCCRELVRFENVKSIVRILIKKRPHYGRLQIFLLISCLFTLQLVGEGFTDTIILYLKKDPLEFDASTIGFFQGLKNGLTALTLIVGMPLLRLTRLHDTVIAFVALLFRSGAFVMIAFARQRLTVFLMPILYCPSGIPAAVTRALLSKNVGLNEQGGLFSLTGALETMTTLLSSAIFNALYPATKSIIGGGFVFIVMAVLLIIPMLLMMWVHDLQKGNTAYNLARQPASEGRFGHLELQSSTIDSSSL</sequence>
<dbReference type="SUPFAM" id="SSF103473">
    <property type="entry name" value="MFS general substrate transporter"/>
    <property type="match status" value="1"/>
</dbReference>
<keyword evidence="3 5" id="KW-1133">Transmembrane helix</keyword>
<feature type="transmembrane region" description="Helical" evidence="5">
    <location>
        <begin position="371"/>
        <end position="390"/>
    </location>
</feature>
<dbReference type="OMA" id="GMEIPLF"/>
<dbReference type="Gene3D" id="1.20.1250.20">
    <property type="entry name" value="MFS general substrate transporter like domains"/>
    <property type="match status" value="1"/>
</dbReference>
<dbReference type="GO" id="GO:0016020">
    <property type="term" value="C:membrane"/>
    <property type="evidence" value="ECO:0007669"/>
    <property type="project" value="UniProtKB-SubCell"/>
</dbReference>
<dbReference type="GO" id="GO:0022857">
    <property type="term" value="F:transmembrane transporter activity"/>
    <property type="evidence" value="ECO:0007669"/>
    <property type="project" value="InterPro"/>
</dbReference>
<organism evidence="7 8">
    <name type="scientific">Patiria miniata</name>
    <name type="common">Bat star</name>
    <name type="synonym">Asterina miniata</name>
    <dbReference type="NCBI Taxonomy" id="46514"/>
    <lineage>
        <taxon>Eukaryota</taxon>
        <taxon>Metazoa</taxon>
        <taxon>Echinodermata</taxon>
        <taxon>Eleutherozoa</taxon>
        <taxon>Asterozoa</taxon>
        <taxon>Asteroidea</taxon>
        <taxon>Valvatacea</taxon>
        <taxon>Valvatida</taxon>
        <taxon>Asterinidae</taxon>
        <taxon>Patiria</taxon>
    </lineage>
</organism>
<dbReference type="PROSITE" id="PS50850">
    <property type="entry name" value="MFS"/>
    <property type="match status" value="1"/>
</dbReference>
<feature type="transmembrane region" description="Helical" evidence="5">
    <location>
        <begin position="117"/>
        <end position="139"/>
    </location>
</feature>
<name>A0A914B997_PATMI</name>
<feature type="transmembrane region" description="Helical" evidence="5">
    <location>
        <begin position="458"/>
        <end position="482"/>
    </location>
</feature>
<keyword evidence="8" id="KW-1185">Reference proteome</keyword>
<evidence type="ECO:0000313" key="8">
    <source>
        <dbReference type="Proteomes" id="UP000887568"/>
    </source>
</evidence>
<evidence type="ECO:0000256" key="3">
    <source>
        <dbReference type="ARBA" id="ARBA00022989"/>
    </source>
</evidence>
<dbReference type="PANTHER" id="PTHR23507">
    <property type="entry name" value="ZGC:174356"/>
    <property type="match status" value="1"/>
</dbReference>
<keyword evidence="4 5" id="KW-0472">Membrane</keyword>
<dbReference type="InterPro" id="IPR011701">
    <property type="entry name" value="MFS"/>
</dbReference>
<dbReference type="Pfam" id="PF07690">
    <property type="entry name" value="MFS_1"/>
    <property type="match status" value="1"/>
</dbReference>
<feature type="transmembrane region" description="Helical" evidence="5">
    <location>
        <begin position="182"/>
        <end position="204"/>
    </location>
</feature>
<dbReference type="Proteomes" id="UP000887568">
    <property type="component" value="Unplaced"/>
</dbReference>
<evidence type="ECO:0000256" key="1">
    <source>
        <dbReference type="ARBA" id="ARBA00004141"/>
    </source>
</evidence>
<evidence type="ECO:0000256" key="4">
    <source>
        <dbReference type="ARBA" id="ARBA00023136"/>
    </source>
</evidence>
<keyword evidence="2 5" id="KW-0812">Transmembrane</keyword>
<reference evidence="7" key="1">
    <citation type="submission" date="2022-11" db="UniProtKB">
        <authorList>
            <consortium name="EnsemblMetazoa"/>
        </authorList>
    </citation>
    <scope>IDENTIFICATION</scope>
</reference>
<feature type="transmembrane region" description="Helical" evidence="5">
    <location>
        <begin position="210"/>
        <end position="231"/>
    </location>
</feature>
<comment type="subcellular location">
    <subcellularLocation>
        <location evidence="1">Membrane</location>
        <topology evidence="1">Multi-pass membrane protein</topology>
    </subcellularLocation>
</comment>
<accession>A0A914B997</accession>
<evidence type="ECO:0000313" key="7">
    <source>
        <dbReference type="EnsemblMetazoa" id="XP_038072574.1"/>
    </source>
</evidence>
<dbReference type="EnsemblMetazoa" id="XM_038216646.1">
    <property type="protein sequence ID" value="XP_038072574.1"/>
    <property type="gene ID" value="LOC119741043"/>
</dbReference>
<feature type="transmembrane region" description="Helical" evidence="5">
    <location>
        <begin position="85"/>
        <end position="105"/>
    </location>
</feature>
<feature type="transmembrane region" description="Helical" evidence="5">
    <location>
        <begin position="145"/>
        <end position="170"/>
    </location>
</feature>
<dbReference type="InterPro" id="IPR020846">
    <property type="entry name" value="MFS_dom"/>
</dbReference>
<evidence type="ECO:0000259" key="6">
    <source>
        <dbReference type="PROSITE" id="PS50850"/>
    </source>
</evidence>
<protein>
    <recommendedName>
        <fullName evidence="6">Major facilitator superfamily (MFS) profile domain-containing protein</fullName>
    </recommendedName>
</protein>
<feature type="transmembrane region" description="Helical" evidence="5">
    <location>
        <begin position="340"/>
        <end position="359"/>
    </location>
</feature>
<evidence type="ECO:0000256" key="5">
    <source>
        <dbReference type="SAM" id="Phobius"/>
    </source>
</evidence>
<dbReference type="AlphaFoldDB" id="A0A914B997"/>
<feature type="domain" description="Major facilitator superfamily (MFS) profile" evidence="6">
    <location>
        <begin position="31"/>
        <end position="487"/>
    </location>
</feature>
<dbReference type="PANTHER" id="PTHR23507:SF1">
    <property type="entry name" value="FI18259P1-RELATED"/>
    <property type="match status" value="1"/>
</dbReference>
<feature type="transmembrane region" description="Helical" evidence="5">
    <location>
        <begin position="33"/>
        <end position="52"/>
    </location>
</feature>
<dbReference type="InterPro" id="IPR036259">
    <property type="entry name" value="MFS_trans_sf"/>
</dbReference>
<feature type="transmembrane region" description="Helical" evidence="5">
    <location>
        <begin position="429"/>
        <end position="452"/>
    </location>
</feature>
<dbReference type="GeneID" id="119741043"/>
<feature type="transmembrane region" description="Helical" evidence="5">
    <location>
        <begin position="303"/>
        <end position="328"/>
    </location>
</feature>
<evidence type="ECO:0000256" key="2">
    <source>
        <dbReference type="ARBA" id="ARBA00022692"/>
    </source>
</evidence>
<dbReference type="RefSeq" id="XP_038072574.1">
    <property type="nucleotide sequence ID" value="XM_038216646.1"/>
</dbReference>
<proteinExistence type="predicted"/>